<dbReference type="Proteomes" id="UP000265566">
    <property type="component" value="Chromosome 2"/>
</dbReference>
<comment type="caution">
    <text evidence="1">The sequence shown here is derived from an EMBL/GenBank/DDBJ whole genome shotgun (WGS) entry which is preliminary data.</text>
</comment>
<sequence length="53" mass="5945">MGLWVQYLELQQSPQAGTIKIICIEVVTNNLNLTGVVSQKKSMYPTFSRELAC</sequence>
<gene>
    <name evidence="1" type="ORF">MtrunA17_Chr2g0287101</name>
</gene>
<reference evidence="1" key="1">
    <citation type="journal article" date="2018" name="Nat. Plants">
        <title>Whole-genome landscape of Medicago truncatula symbiotic genes.</title>
        <authorList>
            <person name="Pecrix Y."/>
            <person name="Gamas P."/>
            <person name="Carrere S."/>
        </authorList>
    </citation>
    <scope>NUCLEOTIDE SEQUENCE</scope>
    <source>
        <tissue evidence="1">Leaves</tissue>
    </source>
</reference>
<dbReference type="Gramene" id="rna8091">
    <property type="protein sequence ID" value="RHN72386.1"/>
    <property type="gene ID" value="gene8091"/>
</dbReference>
<accession>A0A396J2Y7</accession>
<name>A0A396J2Y7_MEDTR</name>
<dbReference type="EMBL" id="PSQE01000002">
    <property type="protein sequence ID" value="RHN72386.1"/>
    <property type="molecule type" value="Genomic_DNA"/>
</dbReference>
<dbReference type="AlphaFoldDB" id="A0A396J2Y7"/>
<proteinExistence type="predicted"/>
<organism evidence="1">
    <name type="scientific">Medicago truncatula</name>
    <name type="common">Barrel medic</name>
    <name type="synonym">Medicago tribuloides</name>
    <dbReference type="NCBI Taxonomy" id="3880"/>
    <lineage>
        <taxon>Eukaryota</taxon>
        <taxon>Viridiplantae</taxon>
        <taxon>Streptophyta</taxon>
        <taxon>Embryophyta</taxon>
        <taxon>Tracheophyta</taxon>
        <taxon>Spermatophyta</taxon>
        <taxon>Magnoliopsida</taxon>
        <taxon>eudicotyledons</taxon>
        <taxon>Gunneridae</taxon>
        <taxon>Pentapetalae</taxon>
        <taxon>rosids</taxon>
        <taxon>fabids</taxon>
        <taxon>Fabales</taxon>
        <taxon>Fabaceae</taxon>
        <taxon>Papilionoideae</taxon>
        <taxon>50 kb inversion clade</taxon>
        <taxon>NPAAA clade</taxon>
        <taxon>Hologalegina</taxon>
        <taxon>IRL clade</taxon>
        <taxon>Trifolieae</taxon>
        <taxon>Medicago</taxon>
    </lineage>
</organism>
<evidence type="ECO:0000313" key="1">
    <source>
        <dbReference type="EMBL" id="RHN72386.1"/>
    </source>
</evidence>
<protein>
    <submittedName>
        <fullName evidence="1">Uncharacterized protein</fullName>
    </submittedName>
</protein>